<organism evidence="1 2">
    <name type="scientific">Flavobacterium macrobrachii</name>
    <dbReference type="NCBI Taxonomy" id="591204"/>
    <lineage>
        <taxon>Bacteria</taxon>
        <taxon>Pseudomonadati</taxon>
        <taxon>Bacteroidota</taxon>
        <taxon>Flavobacteriia</taxon>
        <taxon>Flavobacteriales</taxon>
        <taxon>Flavobacteriaceae</taxon>
        <taxon>Flavobacterium</taxon>
    </lineage>
</organism>
<dbReference type="Proteomes" id="UP000759529">
    <property type="component" value="Unassembled WGS sequence"/>
</dbReference>
<proteinExistence type="predicted"/>
<evidence type="ECO:0000313" key="2">
    <source>
        <dbReference type="Proteomes" id="UP000759529"/>
    </source>
</evidence>
<evidence type="ECO:0008006" key="3">
    <source>
        <dbReference type="Google" id="ProtNLM"/>
    </source>
</evidence>
<dbReference type="RefSeq" id="WP_187657113.1">
    <property type="nucleotide sequence ID" value="NZ_JACSOD020000491.1"/>
</dbReference>
<comment type="caution">
    <text evidence="1">The sequence shown here is derived from an EMBL/GenBank/DDBJ whole genome shotgun (WGS) entry which is preliminary data.</text>
</comment>
<protein>
    <recommendedName>
        <fullName evidence="3">Polysaccharide (De)acetylase</fullName>
    </recommendedName>
</protein>
<sequence length="373" mass="43038">MKKLLNKIKPHLSAARINALGLNLKSKVVIIESDDWGAIRTPSKEILSYFDQSNIDVSKSIYKNDALESQTDLEMLFEVLQKHKGSDGQFAVITANSIMANPDFEKIKQSDYQHYFWEPFYTTFLRYPEHQNNLSLWKQGIELGVFHPQFHGREHVNILRWMTALQNNTGKVRELFGFGTTFSGVGDYSFMESFDWDVPSDVEKHKQIITEGLQIFEDTFGFKSKTFIAPCYNWDTKLEPLLSSNGVEWIQGLRSQLKPTGVFDVYQPIKHTFGQQQNGIKFNVRNCFFEPSMLPSKDWVNSCLAQVQSAFMFSKPAVICSHRINYIGFINEKNRQRGLKDLDVLLKSILKKWPDVTFISTDQLSNYADKLIN</sequence>
<gene>
    <name evidence="1" type="ORF">H9X54_011020</name>
</gene>
<keyword evidence="2" id="KW-1185">Reference proteome</keyword>
<reference evidence="1 2" key="1">
    <citation type="submission" date="2021-02" db="EMBL/GenBank/DDBJ databases">
        <authorList>
            <person name="Jung H.S."/>
            <person name="Chun B.H."/>
            <person name="Jeon C.O."/>
        </authorList>
    </citation>
    <scope>NUCLEOTIDE SEQUENCE [LARGE SCALE GENOMIC DNA]</scope>
    <source>
        <strain evidence="1 2">LMG 25203</strain>
    </source>
</reference>
<accession>A0ABS2D072</accession>
<evidence type="ECO:0000313" key="1">
    <source>
        <dbReference type="EMBL" id="MBM6499825.1"/>
    </source>
</evidence>
<dbReference type="EMBL" id="JACSOD020000491">
    <property type="protein sequence ID" value="MBM6499825.1"/>
    <property type="molecule type" value="Genomic_DNA"/>
</dbReference>
<name>A0ABS2D072_9FLAO</name>